<evidence type="ECO:0000313" key="2">
    <source>
        <dbReference type="Proteomes" id="UP000814033"/>
    </source>
</evidence>
<reference evidence="1" key="1">
    <citation type="submission" date="2021-02" db="EMBL/GenBank/DDBJ databases">
        <authorList>
            <consortium name="DOE Joint Genome Institute"/>
            <person name="Ahrendt S."/>
            <person name="Looney B.P."/>
            <person name="Miyauchi S."/>
            <person name="Morin E."/>
            <person name="Drula E."/>
            <person name="Courty P.E."/>
            <person name="Chicoki N."/>
            <person name="Fauchery L."/>
            <person name="Kohler A."/>
            <person name="Kuo A."/>
            <person name="Labutti K."/>
            <person name="Pangilinan J."/>
            <person name="Lipzen A."/>
            <person name="Riley R."/>
            <person name="Andreopoulos W."/>
            <person name="He G."/>
            <person name="Johnson J."/>
            <person name="Barry K.W."/>
            <person name="Grigoriev I.V."/>
            <person name="Nagy L."/>
            <person name="Hibbett D."/>
            <person name="Henrissat B."/>
            <person name="Matheny P.B."/>
            <person name="Labbe J."/>
            <person name="Martin F."/>
        </authorList>
    </citation>
    <scope>NUCLEOTIDE SEQUENCE</scope>
    <source>
        <strain evidence="1">FP105234-sp</strain>
    </source>
</reference>
<evidence type="ECO:0000313" key="1">
    <source>
        <dbReference type="EMBL" id="KAI0038446.1"/>
    </source>
</evidence>
<accession>A0ACB8R4H5</accession>
<dbReference type="EMBL" id="MU276500">
    <property type="protein sequence ID" value="KAI0038446.1"/>
    <property type="molecule type" value="Genomic_DNA"/>
</dbReference>
<dbReference type="Proteomes" id="UP000814033">
    <property type="component" value="Unassembled WGS sequence"/>
</dbReference>
<name>A0ACB8R4H5_9AGAM</name>
<proteinExistence type="predicted"/>
<gene>
    <name evidence="1" type="ORF">FA95DRAFT_1613386</name>
</gene>
<organism evidence="1 2">
    <name type="scientific">Auriscalpium vulgare</name>
    <dbReference type="NCBI Taxonomy" id="40419"/>
    <lineage>
        <taxon>Eukaryota</taxon>
        <taxon>Fungi</taxon>
        <taxon>Dikarya</taxon>
        <taxon>Basidiomycota</taxon>
        <taxon>Agaricomycotina</taxon>
        <taxon>Agaricomycetes</taxon>
        <taxon>Russulales</taxon>
        <taxon>Auriscalpiaceae</taxon>
        <taxon>Auriscalpium</taxon>
    </lineage>
</organism>
<keyword evidence="2" id="KW-1185">Reference proteome</keyword>
<sequence length="623" mass="65869">MAPGKPRKTSAGKRTAAGAKAPAPATKKKEAVKATARAADKGSTRSRKPTAKAAASAANVPTKVASKDGAASTKTTTKVAATRKPPASRTNAPTSSKRKAADADAVGLVTKKQKGLPASEAIDAELADDIVIDVGTEGSESGSDEEFVDESDAVAEEDEDFGAVGANDDVEEEAGQAAATKPHKRGKTAAESQFEVAIPRWTSEAKKAPKEARAPAQKPPTKAPTASSRGPPRPRRLHLESDDDEPAAAVHSLPEDEGANNSDSHVTPLDGPALAPKDKTPSAASPPASVHKSSAAYKDTGDAQAASRAVSVVSGPSDAQPEAAARAANRDTSAALSSDVQVVPPKGGAKLKIREQPETVTKVIQHANKHEMPEFICFKNAFPSQIERPPLLRQALVDAAKAVGYTEIEERLRADRAYADSMARIPEGRISNLRGKIKLAADQCVMNAYELPAIPAPRFVRHIHTLRDPKDVPMLYTYPSIGAAMSERFNTQRPYCHPAIITVLHNSFFGTKAAARFKVDKYMAAGRGDNPELPIAMVALAATAVYVALEAYALGPEATHVEFEANKYTKIYCDHVETLEEILLEDEGKFSALMAHLFKAASGMKTGSSARRVDTSKIASTFD</sequence>
<reference evidence="1" key="2">
    <citation type="journal article" date="2022" name="New Phytol.">
        <title>Evolutionary transition to the ectomycorrhizal habit in the genomes of a hyperdiverse lineage of mushroom-forming fungi.</title>
        <authorList>
            <person name="Looney B."/>
            <person name="Miyauchi S."/>
            <person name="Morin E."/>
            <person name="Drula E."/>
            <person name="Courty P.E."/>
            <person name="Kohler A."/>
            <person name="Kuo A."/>
            <person name="LaButti K."/>
            <person name="Pangilinan J."/>
            <person name="Lipzen A."/>
            <person name="Riley R."/>
            <person name="Andreopoulos W."/>
            <person name="He G."/>
            <person name="Johnson J."/>
            <person name="Nolan M."/>
            <person name="Tritt A."/>
            <person name="Barry K.W."/>
            <person name="Grigoriev I.V."/>
            <person name="Nagy L.G."/>
            <person name="Hibbett D."/>
            <person name="Henrissat B."/>
            <person name="Matheny P.B."/>
            <person name="Labbe J."/>
            <person name="Martin F.M."/>
        </authorList>
    </citation>
    <scope>NUCLEOTIDE SEQUENCE</scope>
    <source>
        <strain evidence="1">FP105234-sp</strain>
    </source>
</reference>
<comment type="caution">
    <text evidence="1">The sequence shown here is derived from an EMBL/GenBank/DDBJ whole genome shotgun (WGS) entry which is preliminary data.</text>
</comment>
<protein>
    <submittedName>
        <fullName evidence="1">Uncharacterized protein</fullName>
    </submittedName>
</protein>